<feature type="compositionally biased region" description="Polar residues" evidence="5">
    <location>
        <begin position="607"/>
        <end position="620"/>
    </location>
</feature>
<dbReference type="EnsemblPlants" id="Pp3c26_1280V3.6">
    <property type="protein sequence ID" value="Pp3c26_1280V3.6"/>
    <property type="gene ID" value="Pp3c26_1280"/>
</dbReference>
<dbReference type="PROSITE" id="PS50195">
    <property type="entry name" value="PX"/>
    <property type="match status" value="1"/>
</dbReference>
<keyword evidence="1" id="KW-0479">Metal-binding</keyword>
<dbReference type="AlphaFoldDB" id="A0A2K1IBF3"/>
<reference evidence="7 9" key="1">
    <citation type="journal article" date="2008" name="Science">
        <title>The Physcomitrella genome reveals evolutionary insights into the conquest of land by plants.</title>
        <authorList>
            <person name="Rensing S."/>
            <person name="Lang D."/>
            <person name="Zimmer A."/>
            <person name="Terry A."/>
            <person name="Salamov A."/>
            <person name="Shapiro H."/>
            <person name="Nishiyama T."/>
            <person name="Perroud P.-F."/>
            <person name="Lindquist E."/>
            <person name="Kamisugi Y."/>
            <person name="Tanahashi T."/>
            <person name="Sakakibara K."/>
            <person name="Fujita T."/>
            <person name="Oishi K."/>
            <person name="Shin-I T."/>
            <person name="Kuroki Y."/>
            <person name="Toyoda A."/>
            <person name="Suzuki Y."/>
            <person name="Hashimoto A."/>
            <person name="Yamaguchi K."/>
            <person name="Sugano A."/>
            <person name="Kohara Y."/>
            <person name="Fujiyama A."/>
            <person name="Anterola A."/>
            <person name="Aoki S."/>
            <person name="Ashton N."/>
            <person name="Barbazuk W.B."/>
            <person name="Barker E."/>
            <person name="Bennetzen J."/>
            <person name="Bezanilla M."/>
            <person name="Blankenship R."/>
            <person name="Cho S.H."/>
            <person name="Dutcher S."/>
            <person name="Estelle M."/>
            <person name="Fawcett J.A."/>
            <person name="Gundlach H."/>
            <person name="Hanada K."/>
            <person name="Heyl A."/>
            <person name="Hicks K.A."/>
            <person name="Hugh J."/>
            <person name="Lohr M."/>
            <person name="Mayer K."/>
            <person name="Melkozernov A."/>
            <person name="Murata T."/>
            <person name="Nelson D."/>
            <person name="Pils B."/>
            <person name="Prigge M."/>
            <person name="Reiss B."/>
            <person name="Renner T."/>
            <person name="Rombauts S."/>
            <person name="Rushton P."/>
            <person name="Sanderfoot A."/>
            <person name="Schween G."/>
            <person name="Shiu S.-H."/>
            <person name="Stueber K."/>
            <person name="Theodoulou F.L."/>
            <person name="Tu H."/>
            <person name="Van de Peer Y."/>
            <person name="Verrier P.J."/>
            <person name="Waters E."/>
            <person name="Wood A."/>
            <person name="Yang L."/>
            <person name="Cove D."/>
            <person name="Cuming A."/>
            <person name="Hasebe M."/>
            <person name="Lucas S."/>
            <person name="Mishler D.B."/>
            <person name="Reski R."/>
            <person name="Grigoriev I."/>
            <person name="Quatrano R.S."/>
            <person name="Boore J.L."/>
        </authorList>
    </citation>
    <scope>NUCLEOTIDE SEQUENCE [LARGE SCALE GENOMIC DNA]</scope>
    <source>
        <strain evidence="8 9">cv. Gransden 2004</strain>
    </source>
</reference>
<reference evidence="7 9" key="2">
    <citation type="journal article" date="2018" name="Plant J.">
        <title>The Physcomitrella patens chromosome-scale assembly reveals moss genome structure and evolution.</title>
        <authorList>
            <person name="Lang D."/>
            <person name="Ullrich K.K."/>
            <person name="Murat F."/>
            <person name="Fuchs J."/>
            <person name="Jenkins J."/>
            <person name="Haas F.B."/>
            <person name="Piednoel M."/>
            <person name="Gundlach H."/>
            <person name="Van Bel M."/>
            <person name="Meyberg R."/>
            <person name="Vives C."/>
            <person name="Morata J."/>
            <person name="Symeonidi A."/>
            <person name="Hiss M."/>
            <person name="Muchero W."/>
            <person name="Kamisugi Y."/>
            <person name="Saleh O."/>
            <person name="Blanc G."/>
            <person name="Decker E.L."/>
            <person name="van Gessel N."/>
            <person name="Grimwood J."/>
            <person name="Hayes R.D."/>
            <person name="Graham S.W."/>
            <person name="Gunter L.E."/>
            <person name="McDaniel S.F."/>
            <person name="Hoernstein S.N.W."/>
            <person name="Larsson A."/>
            <person name="Li F.W."/>
            <person name="Perroud P.F."/>
            <person name="Phillips J."/>
            <person name="Ranjan P."/>
            <person name="Rokshar D.S."/>
            <person name="Rothfels C.J."/>
            <person name="Schneider L."/>
            <person name="Shu S."/>
            <person name="Stevenson D.W."/>
            <person name="Thummler F."/>
            <person name="Tillich M."/>
            <person name="Villarreal Aguilar J.C."/>
            <person name="Widiez T."/>
            <person name="Wong G.K."/>
            <person name="Wymore A."/>
            <person name="Zhang Y."/>
            <person name="Zimmer A.D."/>
            <person name="Quatrano R.S."/>
            <person name="Mayer K.F.X."/>
            <person name="Goodstein D."/>
            <person name="Casacuberta J.M."/>
            <person name="Vandepoele K."/>
            <person name="Reski R."/>
            <person name="Cuming A.C."/>
            <person name="Tuskan G.A."/>
            <person name="Maumus F."/>
            <person name="Salse J."/>
            <person name="Schmutz J."/>
            <person name="Rensing S.A."/>
        </authorList>
    </citation>
    <scope>NUCLEOTIDE SEQUENCE [LARGE SCALE GENOMIC DNA]</scope>
    <source>
        <strain evidence="8 9">cv. Gransden 2004</strain>
    </source>
</reference>
<evidence type="ECO:0000256" key="3">
    <source>
        <dbReference type="ARBA" id="ARBA00022771"/>
    </source>
</evidence>
<dbReference type="InterPro" id="IPR051366">
    <property type="entry name" value="DEF8"/>
</dbReference>
<feature type="compositionally biased region" description="Basic and acidic residues" evidence="5">
    <location>
        <begin position="165"/>
        <end position="181"/>
    </location>
</feature>
<feature type="domain" description="PX" evidence="6">
    <location>
        <begin position="449"/>
        <end position="572"/>
    </location>
</feature>
<keyword evidence="3" id="KW-0863">Zinc-finger</keyword>
<evidence type="ECO:0000313" key="7">
    <source>
        <dbReference type="EMBL" id="PNR26599.1"/>
    </source>
</evidence>
<evidence type="ECO:0000256" key="4">
    <source>
        <dbReference type="ARBA" id="ARBA00022833"/>
    </source>
</evidence>
<evidence type="ECO:0000313" key="9">
    <source>
        <dbReference type="Proteomes" id="UP000006727"/>
    </source>
</evidence>
<evidence type="ECO:0000259" key="6">
    <source>
        <dbReference type="PROSITE" id="PS50195"/>
    </source>
</evidence>
<dbReference type="EnsemblPlants" id="Pp3c26_1280V3.4">
    <property type="protein sequence ID" value="Pp3c26_1280V3.4"/>
    <property type="gene ID" value="Pp3c26_1280"/>
</dbReference>
<dbReference type="InterPro" id="IPR001683">
    <property type="entry name" value="PX_dom"/>
</dbReference>
<evidence type="ECO:0000256" key="5">
    <source>
        <dbReference type="SAM" id="MobiDB-lite"/>
    </source>
</evidence>
<dbReference type="Gramene" id="Pp3c26_1280V3.1">
    <property type="protein sequence ID" value="Pp3c26_1280V3.1"/>
    <property type="gene ID" value="Pp3c26_1280"/>
</dbReference>
<feature type="region of interest" description="Disordered" evidence="5">
    <location>
        <begin position="1"/>
        <end position="59"/>
    </location>
</feature>
<evidence type="ECO:0000256" key="2">
    <source>
        <dbReference type="ARBA" id="ARBA00022737"/>
    </source>
</evidence>
<dbReference type="GeneID" id="112278004"/>
<dbReference type="Gramene" id="Pp3c26_1280V3.2">
    <property type="protein sequence ID" value="Pp3c26_1280V3.2"/>
    <property type="gene ID" value="Pp3c26_1280"/>
</dbReference>
<dbReference type="EnsemblPlants" id="Pp3c26_1280V3.2">
    <property type="protein sequence ID" value="Pp3c26_1280V3.2"/>
    <property type="gene ID" value="Pp3c26_1280"/>
</dbReference>
<feature type="compositionally biased region" description="Acidic residues" evidence="5">
    <location>
        <begin position="35"/>
        <end position="45"/>
    </location>
</feature>
<gene>
    <name evidence="8" type="primary">LOC112278004</name>
    <name evidence="7" type="ORF">PHYPA_030080</name>
</gene>
<dbReference type="Proteomes" id="UP000006727">
    <property type="component" value="Chromosome 26"/>
</dbReference>
<dbReference type="SUPFAM" id="SSF64268">
    <property type="entry name" value="PX domain"/>
    <property type="match status" value="1"/>
</dbReference>
<dbReference type="RefSeq" id="XP_024366725.1">
    <property type="nucleotide sequence ID" value="XM_024510957.2"/>
</dbReference>
<evidence type="ECO:0000256" key="1">
    <source>
        <dbReference type="ARBA" id="ARBA00022723"/>
    </source>
</evidence>
<feature type="compositionally biased region" description="Polar residues" evidence="5">
    <location>
        <begin position="255"/>
        <end position="267"/>
    </location>
</feature>
<dbReference type="GO" id="GO:0005768">
    <property type="term" value="C:endosome"/>
    <property type="evidence" value="ECO:0007669"/>
    <property type="project" value="UniProtKB-ARBA"/>
</dbReference>
<accession>A0A2K1IBF3</accession>
<name>A0A2K1IBF3_PHYPA</name>
<keyword evidence="4" id="KW-0862">Zinc</keyword>
<organism evidence="7">
    <name type="scientific">Physcomitrium patens</name>
    <name type="common">Spreading-leaved earth moss</name>
    <name type="synonym">Physcomitrella patens</name>
    <dbReference type="NCBI Taxonomy" id="3218"/>
    <lineage>
        <taxon>Eukaryota</taxon>
        <taxon>Viridiplantae</taxon>
        <taxon>Streptophyta</taxon>
        <taxon>Embryophyta</taxon>
        <taxon>Bryophyta</taxon>
        <taxon>Bryophytina</taxon>
        <taxon>Bryopsida</taxon>
        <taxon>Funariidae</taxon>
        <taxon>Funariales</taxon>
        <taxon>Funariaceae</taxon>
        <taxon>Physcomitrium</taxon>
    </lineage>
</organism>
<dbReference type="EnsemblPlants" id="Pp3c26_1280V3.1">
    <property type="protein sequence ID" value="Pp3c26_1280V3.1"/>
    <property type="gene ID" value="Pp3c26_1280"/>
</dbReference>
<dbReference type="PaxDb" id="3218-PP1S149_141V6.1"/>
<dbReference type="SMART" id="SM01175">
    <property type="entry name" value="DUF4206"/>
    <property type="match status" value="1"/>
</dbReference>
<dbReference type="Pfam" id="PF13901">
    <property type="entry name" value="RH_dom"/>
    <property type="match status" value="1"/>
</dbReference>
<dbReference type="Gramene" id="Pp3c26_1280V3.4">
    <property type="protein sequence ID" value="Pp3c26_1280V3.4"/>
    <property type="gene ID" value="Pp3c26_1280"/>
</dbReference>
<dbReference type="Pfam" id="PF00787">
    <property type="entry name" value="PX"/>
    <property type="match status" value="1"/>
</dbReference>
<keyword evidence="2" id="KW-0677">Repeat</keyword>
<feature type="region of interest" description="Disordered" evidence="5">
    <location>
        <begin position="597"/>
        <end position="620"/>
    </location>
</feature>
<reference evidence="8" key="3">
    <citation type="submission" date="2020-12" db="UniProtKB">
        <authorList>
            <consortium name="EnsemblPlants"/>
        </authorList>
    </citation>
    <scope>IDENTIFICATION</scope>
</reference>
<dbReference type="PANTHER" id="PTHR12326">
    <property type="entry name" value="PLECKSTRIN HOMOLOGY DOMAIN CONTAINING PROTEIN"/>
    <property type="match status" value="1"/>
</dbReference>
<feature type="region of interest" description="Disordered" evidence="5">
    <location>
        <begin position="255"/>
        <end position="279"/>
    </location>
</feature>
<proteinExistence type="predicted"/>
<dbReference type="CDD" id="cd06093">
    <property type="entry name" value="PX_domain"/>
    <property type="match status" value="1"/>
</dbReference>
<keyword evidence="9" id="KW-1185">Reference proteome</keyword>
<dbReference type="InterPro" id="IPR025258">
    <property type="entry name" value="RH_dom"/>
</dbReference>
<dbReference type="InterPro" id="IPR036871">
    <property type="entry name" value="PX_dom_sf"/>
</dbReference>
<dbReference type="EnsemblPlants" id="Pp3c26_1280V3.3">
    <property type="protein sequence ID" value="Pp3c26_1280V3.3"/>
    <property type="gene ID" value="Pp3c26_1280"/>
</dbReference>
<dbReference type="PANTHER" id="PTHR12326:SF3">
    <property type="entry name" value="DIFFERENTIALLY EXPRESSED IN FDCP 8 HOMOLOG"/>
    <property type="match status" value="1"/>
</dbReference>
<dbReference type="FunCoup" id="A0A2K1IBF3">
    <property type="interactions" value="2437"/>
</dbReference>
<dbReference type="GO" id="GO:0035091">
    <property type="term" value="F:phosphatidylinositol binding"/>
    <property type="evidence" value="ECO:0007669"/>
    <property type="project" value="InterPro"/>
</dbReference>
<dbReference type="GO" id="GO:0008270">
    <property type="term" value="F:zinc ion binding"/>
    <property type="evidence" value="ECO:0007669"/>
    <property type="project" value="UniProtKB-KW"/>
</dbReference>
<dbReference type="STRING" id="3218.A0A2K1IBF3"/>
<dbReference type="OrthoDB" id="1918044at2759"/>
<dbReference type="SMART" id="SM00312">
    <property type="entry name" value="PX"/>
    <property type="match status" value="1"/>
</dbReference>
<dbReference type="Gramene" id="Pp3c26_1280V3.3">
    <property type="protein sequence ID" value="Pp3c26_1280V3.3"/>
    <property type="gene ID" value="Pp3c26_1280"/>
</dbReference>
<protein>
    <recommendedName>
        <fullName evidence="6">PX domain-containing protein</fullName>
    </recommendedName>
</protein>
<dbReference type="Gramene" id="Pp3c26_1280V3.5">
    <property type="protein sequence ID" value="Pp3c26_1280V3.5"/>
    <property type="gene ID" value="Pp3c26_1280"/>
</dbReference>
<dbReference type="EMBL" id="ABEU02000026">
    <property type="protein sequence ID" value="PNR26599.1"/>
    <property type="molecule type" value="Genomic_DNA"/>
</dbReference>
<dbReference type="KEGG" id="ppp:112278004"/>
<evidence type="ECO:0000313" key="8">
    <source>
        <dbReference type="EnsemblPlants" id="Pp3c26_1280V3.1"/>
    </source>
</evidence>
<feature type="compositionally biased region" description="Basic and acidic residues" evidence="5">
    <location>
        <begin position="15"/>
        <end position="25"/>
    </location>
</feature>
<sequence>MEAQSTQANEPVDDGGFRVSEDMVGRVKGTGRPDLDEDEDDDVNDVSEQGSVLSDFEEEDDINEVVVGSMPLVIPTAVENNKSPRLLGSSIKDSLVEVQGNTKVDLSFGEGRLSLEHSVDGDFISPIVSSTLTGEESSQHLKTISKTDYLSESYKDGLSEPGSDSEVHFEQQLDNHTKEPNGGEPLNLEHPAHGDSFSPIAPSKLAEGKVEENNPPLQMFSKTYYLSESDEDVLFGPTPDLRVLFKETSGVPMDTVSTSVTKDNVPQSGEGAPQAIPSPKLDHVDAVTLRTGGPEVDSMSSVKRDVNETTRKKGTIMRLGSKEAEELLQLDLSKAGRAIFPSVKKSPKTNSVGWGVDDLGPDELSRYVETPEVKETYLDTVLDMEDVLLESDDNRRPSKNMFTNPKQKIERDGSLTASTSGISWGLGNRNSQLATNHLVEVAWVEVVGARQRRGGASFSERVVGVQEHTVYRMLVRGTDGQEWEIERRYRDFVFLYQQLNRTFPAESTVSLPTPWDRVRAESRKLFGNTSPNVVEVRSALIQVCLQSLLQAGPPLSTASPFLRFLFPTTWSVTQSTILPRASSENLRTSGSGLSLDEFGSEPGFSPRSDTTSVVADGGTPSSQSVFGKTIRLRLEVHKKKPLAQQMQSQHHSCAGCYRPLTFAVGFIPGLAQSLGLSGPRWCEYSGQLYCSSCHLNETAVIPAYAVQHWDFGLRPVSQLAKAYLDSIYDKPMLCVSAVNPYLYFRVPILVHLRETRKRLSRMLACIRCPSRSRIQGMVGSRRYLLESNDFYALRDLTDLSKGAFAGLPTYMNTLLEKLTVHIKCECSICHEMGEPCGAGKFCRDPLDIIFPFQDDGVVRCLICQLPFHKLCFRLIKICPSCSGESSLDIAEMSQAQQTSISDASNSASSLKTTPDALAPDASVQADRQSKIKVPNFLSGILKSKDSNSSREAIPDRQDSIVLDMISGPLEL</sequence>
<feature type="region of interest" description="Disordered" evidence="5">
    <location>
        <begin position="153"/>
        <end position="201"/>
    </location>
</feature>
<dbReference type="Gene3D" id="3.30.1520.10">
    <property type="entry name" value="Phox-like domain"/>
    <property type="match status" value="1"/>
</dbReference>
<dbReference type="EnsemblPlants" id="Pp3c26_1280V3.5">
    <property type="protein sequence ID" value="Pp3c26_1280V3.5"/>
    <property type="gene ID" value="Pp3c26_1280"/>
</dbReference>
<dbReference type="Gramene" id="Pp3c26_1280V3.6">
    <property type="protein sequence ID" value="Pp3c26_1280V3.6"/>
    <property type="gene ID" value="Pp3c26_1280"/>
</dbReference>